<dbReference type="Pfam" id="PF00703">
    <property type="entry name" value="Glyco_hydro_2"/>
    <property type="match status" value="1"/>
</dbReference>
<dbReference type="PRINTS" id="PR00132">
    <property type="entry name" value="GLHYDRLASE2"/>
</dbReference>
<dbReference type="PANTHER" id="PTHR42732">
    <property type="entry name" value="BETA-GALACTOSIDASE"/>
    <property type="match status" value="1"/>
</dbReference>
<dbReference type="SUPFAM" id="SSF49785">
    <property type="entry name" value="Galactose-binding domain-like"/>
    <property type="match status" value="1"/>
</dbReference>
<dbReference type="InterPro" id="IPR017853">
    <property type="entry name" value="GH"/>
</dbReference>
<evidence type="ECO:0000259" key="11">
    <source>
        <dbReference type="Pfam" id="PF16355"/>
    </source>
</evidence>
<dbReference type="GO" id="GO:0005975">
    <property type="term" value="P:carbohydrate metabolic process"/>
    <property type="evidence" value="ECO:0007669"/>
    <property type="project" value="InterPro"/>
</dbReference>
<reference evidence="13 14" key="1">
    <citation type="submission" date="2020-08" db="EMBL/GenBank/DDBJ databases">
        <title>Genomic Encyclopedia of Type Strains, Phase IV (KMG-IV): sequencing the most valuable type-strain genomes for metagenomic binning, comparative biology and taxonomic classification.</title>
        <authorList>
            <person name="Goeker M."/>
        </authorList>
    </citation>
    <scope>NUCLEOTIDE SEQUENCE [LARGE SCALE GENOMIC DNA]</scope>
    <source>
        <strain evidence="13 14">DSM 27471</strain>
    </source>
</reference>
<dbReference type="InterPro" id="IPR036156">
    <property type="entry name" value="Beta-gal/glucu_dom_sf"/>
</dbReference>
<gene>
    <name evidence="13" type="ORF">FHX64_002693</name>
</gene>
<sequence>MKNRSCIFPFLFLLLFAFQVEGQQYAQRKQLFDYHWKFALGDSPAASNTDFNDSHWRTLNLPHDWSIEGKIDKNNPSGEAGGYFPTGIGWYRKEFYVPSTWQGEEVSIYFEGVYMDSKVFVNGQLLGVHPYGFTSFAYDLTPYLKYNKKNIIAVRVDNSQQVNCRWYSGSGIYRHVWLIKANPVHIAHWGVEITTPEVSSQQAIVRIKTCIKNETGKPQTIMLTTHLTDKHNKMAGENQVSVHLQANEEKEVSQAITVHKPLLWSPETPSLYQAAFNLKQGDKIIGRLQKTFGIRSITYSAEKGLQLNGNSIKLDGGCVHDDNGCLGAAAYDRAEERKIELLKSAGFNAVRTAHNPPSEAFLNACDKLGLMVVDEAFDCWRVGKNKYDYARFFDQWNQRDLAAMVLRDRNHPSVIMWSIGNEIIERESPEAIQTAKMLVGAIHKMDPTRPVTSAIPTWDNKWAILDSLMATLDICGYNYELFRAPSDHQRVPSRVIVQTESYPKDAFKNWDMVHSHPYIIGDFVWTAMDYLGESGIGRYYYPWEPKGESWEANLFPWHGSYCGDIDLTGWRKPVSHYRDILWNNTEKLYLAVQEPNPASGEIQLTSWAVWPTWESWTWPGYEGKTLQVEVYSKYPRVRLYLNNKLIGEKPTTQAQEFKATFPVPYTPGVLKAVGVMGNQETESKTLRTAGAPAKIQLIPDRKTLLANGEDLSFITIEITDKNGVPQPNAGNRLQCKIAGQGVIAGVANANLQDPDPYAGLTRKAWHGRALVVVKSTRKPGNIRLTVSSAGMPDAFLVIKTKKQMAHNP</sequence>
<dbReference type="GO" id="GO:0008234">
    <property type="term" value="F:cysteine-type peptidase activity"/>
    <property type="evidence" value="ECO:0007669"/>
    <property type="project" value="UniProtKB-KW"/>
</dbReference>
<dbReference type="InterPro" id="IPR006104">
    <property type="entry name" value="Glyco_hydro_2_N"/>
</dbReference>
<dbReference type="InterPro" id="IPR006101">
    <property type="entry name" value="Glyco_hydro_2"/>
</dbReference>
<dbReference type="Gene3D" id="2.60.120.260">
    <property type="entry name" value="Galactose-binding domain-like"/>
    <property type="match status" value="1"/>
</dbReference>
<evidence type="ECO:0000256" key="2">
    <source>
        <dbReference type="ARBA" id="ARBA00007401"/>
    </source>
</evidence>
<dbReference type="AlphaFoldDB" id="A0A7W5H365"/>
<dbReference type="Pfam" id="PF18565">
    <property type="entry name" value="Glyco_hydro2_C5"/>
    <property type="match status" value="1"/>
</dbReference>
<dbReference type="GO" id="GO:0006508">
    <property type="term" value="P:proteolysis"/>
    <property type="evidence" value="ECO:0007669"/>
    <property type="project" value="UniProtKB-KW"/>
</dbReference>
<dbReference type="InterPro" id="IPR023232">
    <property type="entry name" value="Glyco_hydro_2_AS"/>
</dbReference>
<dbReference type="EC" id="3.2.1.23" evidence="13"/>
<evidence type="ECO:0000259" key="8">
    <source>
        <dbReference type="Pfam" id="PF00703"/>
    </source>
</evidence>
<dbReference type="EMBL" id="JACHYB010000002">
    <property type="protein sequence ID" value="MBB3188495.1"/>
    <property type="molecule type" value="Genomic_DNA"/>
</dbReference>
<evidence type="ECO:0000313" key="13">
    <source>
        <dbReference type="EMBL" id="MBB3188495.1"/>
    </source>
</evidence>
<evidence type="ECO:0000256" key="3">
    <source>
        <dbReference type="ARBA" id="ARBA00022670"/>
    </source>
</evidence>
<evidence type="ECO:0000256" key="6">
    <source>
        <dbReference type="ARBA" id="ARBA00023295"/>
    </source>
</evidence>
<name>A0A7W5H365_9PORP</name>
<proteinExistence type="inferred from homology"/>
<keyword evidence="4 13" id="KW-0378">Hydrolase</keyword>
<dbReference type="Gene3D" id="2.60.40.10">
    <property type="entry name" value="Immunoglobulins"/>
    <property type="match status" value="3"/>
</dbReference>
<feature type="domain" description="Glycosyl hydrolases family 2 sugar binding" evidence="10">
    <location>
        <begin position="33"/>
        <end position="180"/>
    </location>
</feature>
<dbReference type="RefSeq" id="WP_183414242.1">
    <property type="nucleotide sequence ID" value="NZ_JACHYB010000002.1"/>
</dbReference>
<feature type="signal peptide" evidence="7">
    <location>
        <begin position="1"/>
        <end position="22"/>
    </location>
</feature>
<evidence type="ECO:0000256" key="1">
    <source>
        <dbReference type="ARBA" id="ARBA00006067"/>
    </source>
</evidence>
<evidence type="ECO:0000259" key="9">
    <source>
        <dbReference type="Pfam" id="PF02836"/>
    </source>
</evidence>
<accession>A0A7W5H365</accession>
<dbReference type="InterPro" id="IPR006102">
    <property type="entry name" value="Ig-like_GH2"/>
</dbReference>
<dbReference type="Pfam" id="PF02836">
    <property type="entry name" value="Glyco_hydro_2_C"/>
    <property type="match status" value="1"/>
</dbReference>
<dbReference type="Pfam" id="PF02837">
    <property type="entry name" value="Glyco_hydro_2_N"/>
    <property type="match status" value="1"/>
</dbReference>
<evidence type="ECO:0000259" key="10">
    <source>
        <dbReference type="Pfam" id="PF02837"/>
    </source>
</evidence>
<dbReference type="GO" id="GO:0004565">
    <property type="term" value="F:beta-galactosidase activity"/>
    <property type="evidence" value="ECO:0007669"/>
    <property type="project" value="UniProtKB-EC"/>
</dbReference>
<dbReference type="InterPro" id="IPR013783">
    <property type="entry name" value="Ig-like_fold"/>
</dbReference>
<keyword evidence="14" id="KW-1185">Reference proteome</keyword>
<feature type="chain" id="PRO_5031267994" evidence="7">
    <location>
        <begin position="23"/>
        <end position="808"/>
    </location>
</feature>
<dbReference type="PANTHER" id="PTHR42732:SF1">
    <property type="entry name" value="BETA-MANNOSIDASE"/>
    <property type="match status" value="1"/>
</dbReference>
<dbReference type="Pfam" id="PF16355">
    <property type="entry name" value="DUF4982"/>
    <property type="match status" value="1"/>
</dbReference>
<feature type="domain" description="Glycoside hydrolase family 2 immunoglobulin-like beta-sandwich" evidence="8">
    <location>
        <begin position="194"/>
        <end position="295"/>
    </location>
</feature>
<evidence type="ECO:0000313" key="14">
    <source>
        <dbReference type="Proteomes" id="UP000544222"/>
    </source>
</evidence>
<dbReference type="SUPFAM" id="SSF49303">
    <property type="entry name" value="beta-Galactosidase/glucuronidase domain"/>
    <property type="match status" value="1"/>
</dbReference>
<dbReference type="InterPro" id="IPR051913">
    <property type="entry name" value="GH2_Domain-Containing"/>
</dbReference>
<dbReference type="InterPro" id="IPR006103">
    <property type="entry name" value="Glyco_hydro_2_cat"/>
</dbReference>
<feature type="domain" description="Glycoside hydrolase family 2 catalytic" evidence="9">
    <location>
        <begin position="303"/>
        <end position="462"/>
    </location>
</feature>
<evidence type="ECO:0000256" key="5">
    <source>
        <dbReference type="ARBA" id="ARBA00022807"/>
    </source>
</evidence>
<dbReference type="Proteomes" id="UP000544222">
    <property type="component" value="Unassembled WGS sequence"/>
</dbReference>
<feature type="domain" description="Glycoside hydrolase family 2" evidence="12">
    <location>
        <begin position="695"/>
        <end position="794"/>
    </location>
</feature>
<dbReference type="InterPro" id="IPR008979">
    <property type="entry name" value="Galactose-bd-like_sf"/>
</dbReference>
<comment type="similarity">
    <text evidence="1">Belongs to the peptidase C25 family.</text>
</comment>
<keyword evidence="5" id="KW-0788">Thiol protease</keyword>
<keyword evidence="3" id="KW-0645">Protease</keyword>
<evidence type="ECO:0000259" key="12">
    <source>
        <dbReference type="Pfam" id="PF18565"/>
    </source>
</evidence>
<dbReference type="InterPro" id="IPR032311">
    <property type="entry name" value="DUF4982"/>
</dbReference>
<dbReference type="PROSITE" id="PS00608">
    <property type="entry name" value="GLYCOSYL_HYDROL_F2_2"/>
    <property type="match status" value="1"/>
</dbReference>
<dbReference type="InterPro" id="IPR040605">
    <property type="entry name" value="Glyco_hydro2_dom5"/>
</dbReference>
<dbReference type="Gene3D" id="3.20.20.80">
    <property type="entry name" value="Glycosidases"/>
    <property type="match status" value="1"/>
</dbReference>
<evidence type="ECO:0000256" key="7">
    <source>
        <dbReference type="SAM" id="SignalP"/>
    </source>
</evidence>
<organism evidence="13 14">
    <name type="scientific">Microbacter margulisiae</name>
    <dbReference type="NCBI Taxonomy" id="1350067"/>
    <lineage>
        <taxon>Bacteria</taxon>
        <taxon>Pseudomonadati</taxon>
        <taxon>Bacteroidota</taxon>
        <taxon>Bacteroidia</taxon>
        <taxon>Bacteroidales</taxon>
        <taxon>Porphyromonadaceae</taxon>
        <taxon>Microbacter</taxon>
    </lineage>
</organism>
<evidence type="ECO:0000256" key="4">
    <source>
        <dbReference type="ARBA" id="ARBA00022801"/>
    </source>
</evidence>
<protein>
    <submittedName>
        <fullName evidence="13">Beta-galactosidase</fullName>
        <ecNumber evidence="13">3.2.1.23</ecNumber>
    </submittedName>
</protein>
<keyword evidence="6 13" id="KW-0326">Glycosidase</keyword>
<keyword evidence="7" id="KW-0732">Signal</keyword>
<comment type="similarity">
    <text evidence="2">Belongs to the glycosyl hydrolase 2 family.</text>
</comment>
<comment type="caution">
    <text evidence="13">The sequence shown here is derived from an EMBL/GenBank/DDBJ whole genome shotgun (WGS) entry which is preliminary data.</text>
</comment>
<dbReference type="SUPFAM" id="SSF51445">
    <property type="entry name" value="(Trans)glycosidases"/>
    <property type="match status" value="1"/>
</dbReference>
<feature type="domain" description="DUF4982" evidence="11">
    <location>
        <begin position="623"/>
        <end position="680"/>
    </location>
</feature>